<dbReference type="PANTHER" id="PTHR46613:SF1">
    <property type="entry name" value="RADIAL SPOKE HEAD 10 HOMOLOG B-RELATED"/>
    <property type="match status" value="1"/>
</dbReference>
<dbReference type="AlphaFoldDB" id="A0A267EUI2"/>
<feature type="compositionally biased region" description="Polar residues" evidence="9">
    <location>
        <begin position="855"/>
        <end position="864"/>
    </location>
</feature>
<evidence type="ECO:0000256" key="3">
    <source>
        <dbReference type="ARBA" id="ARBA00022490"/>
    </source>
</evidence>
<dbReference type="PANTHER" id="PTHR46613">
    <property type="entry name" value="RADIAL SPOKE HEAD 10 HOMOLOG B-RELATED"/>
    <property type="match status" value="1"/>
</dbReference>
<name>A0A267EUI2_9PLAT</name>
<evidence type="ECO:0000256" key="2">
    <source>
        <dbReference type="ARBA" id="ARBA00004430"/>
    </source>
</evidence>
<dbReference type="GO" id="GO:0031514">
    <property type="term" value="C:motile cilium"/>
    <property type="evidence" value="ECO:0007669"/>
    <property type="project" value="UniProtKB-SubCell"/>
</dbReference>
<feature type="compositionally biased region" description="Basic residues" evidence="9">
    <location>
        <begin position="937"/>
        <end position="950"/>
    </location>
</feature>
<dbReference type="OrthoDB" id="294378at2759"/>
<feature type="compositionally biased region" description="Low complexity" evidence="9">
    <location>
        <begin position="570"/>
        <end position="586"/>
    </location>
</feature>
<dbReference type="GO" id="GO:0005930">
    <property type="term" value="C:axoneme"/>
    <property type="evidence" value="ECO:0007669"/>
    <property type="project" value="UniProtKB-SubCell"/>
</dbReference>
<keyword evidence="3" id="KW-0963">Cytoplasm</keyword>
<dbReference type="SUPFAM" id="SSF82185">
    <property type="entry name" value="Histone H3 K4-specific methyltransferase SET7/9 N-terminal domain"/>
    <property type="match status" value="2"/>
</dbReference>
<dbReference type="Gene3D" id="2.20.110.10">
    <property type="entry name" value="Histone H3 K4-specific methyltransferase SET7/9 N-terminal domain"/>
    <property type="match status" value="4"/>
</dbReference>
<evidence type="ECO:0000256" key="1">
    <source>
        <dbReference type="ARBA" id="ARBA00004230"/>
    </source>
</evidence>
<proteinExistence type="predicted"/>
<evidence type="ECO:0000256" key="7">
    <source>
        <dbReference type="ARBA" id="ARBA00023212"/>
    </source>
</evidence>
<dbReference type="SMART" id="SM00698">
    <property type="entry name" value="MORN"/>
    <property type="match status" value="10"/>
</dbReference>
<evidence type="ECO:0000256" key="6">
    <source>
        <dbReference type="ARBA" id="ARBA00023069"/>
    </source>
</evidence>
<dbReference type="EMBL" id="NIVC01001681">
    <property type="protein sequence ID" value="PAA65106.1"/>
    <property type="molecule type" value="Genomic_DNA"/>
</dbReference>
<dbReference type="Pfam" id="PF02493">
    <property type="entry name" value="MORN"/>
    <property type="match status" value="10"/>
</dbReference>
<dbReference type="STRING" id="282301.A0A267EUI2"/>
<feature type="region of interest" description="Disordered" evidence="9">
    <location>
        <begin position="1"/>
        <end position="66"/>
    </location>
</feature>
<dbReference type="InterPro" id="IPR003409">
    <property type="entry name" value="MORN"/>
</dbReference>
<comment type="subcellular location">
    <subcellularLocation>
        <location evidence="1">Cell projection</location>
        <location evidence="1">Cilium</location>
        <location evidence="1">Flagellum</location>
    </subcellularLocation>
    <subcellularLocation>
        <location evidence="2">Cytoplasm</location>
        <location evidence="2">Cytoskeleton</location>
        <location evidence="2">Cilium axoneme</location>
    </subcellularLocation>
</comment>
<evidence type="ECO:0000256" key="9">
    <source>
        <dbReference type="SAM" id="MobiDB-lite"/>
    </source>
</evidence>
<keyword evidence="5" id="KW-0282">Flagellum</keyword>
<gene>
    <name evidence="10" type="ORF">BOX15_Mlig021990g1</name>
</gene>
<sequence>DHKKKMTRKSLKSGKSSRQKQSSEDIGNSEAGLVEQQAAQAQAEELAAPDAGQEAELESDAEPEPEAPTLTELIISKFAGDKVNGQFEGFGFMEFANGNLYEGEFYHGTMHGKGKYTWTATGMVYEGDFYCNQITGVGKYTWDDGSSYDGQVVQGVRHGVGVYTHPSGLSYDGQWHMGMKQGQGKLSYSADGSSYYEGQWLADRPHGEGIRRYPSGNVYQGMWYAGLRHGQGTMRWADKDETYTGQWEDGVQHGVGQHTWYLKRAPNSQYMLRNIYEGDFFKGRRHGYGVFYYPSGSRYEGQWANDMKCGHGKFIFKNGRVFEGQFKDDRMVEFPSFTHDGRTTPDHVSIRTRSPLPGEVHSVHSNASVNTLSPGFQLGLDHIFLAGELFDCDLEEETGQASFVAIHYLDKLRRIYNYYATLGTGELEDNANVLTMLQFWRLMKDCRFINDDWTLAKFNRLLVSNYDPLTPETAHNPYKEVVFLDFLNHLVTIAYHLYGTSMKCEKGLLASCFSKLIKERLLPNACSVRGRLFQDSRRGQHAAAAYAKPLWPVFQQQCQCERGLPTRSRLGLRGASASGGRSQSTGRGAGQGQQGCYPPREWVLSVGQFLRMLHQFNLIDEQRLTPSKVVEILSADDEFISDGQFLLLDREMTFLEFFEGLIGCAAVAIEVSSPAEAAAVAAAAAAAATEGAGAAVESAPASTTSVAAPASVDAAATTAPAPTATVAAAAEKAASLQAAAAPGRALNEPPPLPDETYLLAPPEPLTEATSEAGDAPAGDETPKSPIDPQHQKSKASDGGRTERGGAGASSGAGQGAPTGVARAVAVELAACGRRSSKTASTRPETDSSRRAAAGTRTSGPQTAAQWRLLAVNRKSRWHLAARPVRPRQPPPQPLQQPRQTMICARPPETAAAGMPCGSPPRWRRAQAPSPSWSSSPRMRRPASRTRRKRP</sequence>
<feature type="compositionally biased region" description="Basic residues" evidence="9">
    <location>
        <begin position="1"/>
        <end position="18"/>
    </location>
</feature>
<feature type="non-terminal residue" evidence="10">
    <location>
        <position position="1"/>
    </location>
</feature>
<feature type="compositionally biased region" description="Low complexity" evidence="9">
    <location>
        <begin position="30"/>
        <end position="48"/>
    </location>
</feature>
<evidence type="ECO:0008006" key="12">
    <source>
        <dbReference type="Google" id="ProtNLM"/>
    </source>
</evidence>
<keyword evidence="7" id="KW-0206">Cytoskeleton</keyword>
<evidence type="ECO:0000256" key="8">
    <source>
        <dbReference type="ARBA" id="ARBA00023273"/>
    </source>
</evidence>
<keyword evidence="11" id="KW-1185">Reference proteome</keyword>
<feature type="compositionally biased region" description="Low complexity" evidence="9">
    <location>
        <begin position="925"/>
        <end position="936"/>
    </location>
</feature>
<reference evidence="10 11" key="1">
    <citation type="submission" date="2017-06" db="EMBL/GenBank/DDBJ databases">
        <title>A platform for efficient transgenesis in Macrostomum lignano, a flatworm model organism for stem cell research.</title>
        <authorList>
            <person name="Berezikov E."/>
        </authorList>
    </citation>
    <scope>NUCLEOTIDE SEQUENCE [LARGE SCALE GENOMIC DNA]</scope>
    <source>
        <strain evidence="10">DV1</strain>
        <tissue evidence="10">Whole organism</tissue>
    </source>
</reference>
<feature type="compositionally biased region" description="Acidic residues" evidence="9">
    <location>
        <begin position="53"/>
        <end position="65"/>
    </location>
</feature>
<keyword evidence="4" id="KW-0677">Repeat</keyword>
<organism evidence="10 11">
    <name type="scientific">Macrostomum lignano</name>
    <dbReference type="NCBI Taxonomy" id="282301"/>
    <lineage>
        <taxon>Eukaryota</taxon>
        <taxon>Metazoa</taxon>
        <taxon>Spiralia</taxon>
        <taxon>Lophotrochozoa</taxon>
        <taxon>Platyhelminthes</taxon>
        <taxon>Rhabditophora</taxon>
        <taxon>Macrostomorpha</taxon>
        <taxon>Macrostomida</taxon>
        <taxon>Macrostomidae</taxon>
        <taxon>Macrostomum</taxon>
    </lineage>
</organism>
<comment type="caution">
    <text evidence="10">The sequence shown here is derived from an EMBL/GenBank/DDBJ whole genome shotgun (WGS) entry which is preliminary data.</text>
</comment>
<accession>A0A267EUI2</accession>
<evidence type="ECO:0000256" key="5">
    <source>
        <dbReference type="ARBA" id="ARBA00022846"/>
    </source>
</evidence>
<evidence type="ECO:0000256" key="4">
    <source>
        <dbReference type="ARBA" id="ARBA00022737"/>
    </source>
</evidence>
<keyword evidence="6" id="KW-0969">Cilium</keyword>
<feature type="region of interest" description="Disordered" evidence="9">
    <location>
        <begin position="740"/>
        <end position="950"/>
    </location>
</feature>
<feature type="region of interest" description="Disordered" evidence="9">
    <location>
        <begin position="570"/>
        <end position="595"/>
    </location>
</feature>
<dbReference type="Proteomes" id="UP000215902">
    <property type="component" value="Unassembled WGS sequence"/>
</dbReference>
<feature type="compositionally biased region" description="Gly residues" evidence="9">
    <location>
        <begin position="804"/>
        <end position="816"/>
    </location>
</feature>
<protein>
    <recommendedName>
        <fullName evidence="12">Radial spoke head 10 homolog B2</fullName>
    </recommendedName>
</protein>
<evidence type="ECO:0000313" key="10">
    <source>
        <dbReference type="EMBL" id="PAA65106.1"/>
    </source>
</evidence>
<keyword evidence="8" id="KW-0966">Cell projection</keyword>
<feature type="compositionally biased region" description="Basic and acidic residues" evidence="9">
    <location>
        <begin position="794"/>
        <end position="803"/>
    </location>
</feature>
<evidence type="ECO:0000313" key="11">
    <source>
        <dbReference type="Proteomes" id="UP000215902"/>
    </source>
</evidence>